<keyword evidence="1" id="KW-1133">Transmembrane helix</keyword>
<reference evidence="2 3" key="1">
    <citation type="submission" date="2024-07" db="EMBL/GenBank/DDBJ databases">
        <authorList>
            <person name="Akdeniz Z."/>
        </authorList>
    </citation>
    <scope>NUCLEOTIDE SEQUENCE [LARGE SCALE GENOMIC DNA]</scope>
</reference>
<evidence type="ECO:0000313" key="3">
    <source>
        <dbReference type="Proteomes" id="UP001642409"/>
    </source>
</evidence>
<sequence length="108" mass="12423">MYLWDSVELSQNRNRNYEKLQACVKLTQLIIVSSNQQVKLSAFPYLVICYVLRMCVLCHIAVCYVQGSLFCSICSKSSFYCRSNCMQDEKTPATAVEILQFSRSLQND</sequence>
<keyword evidence="1" id="KW-0812">Transmembrane</keyword>
<protein>
    <submittedName>
        <fullName evidence="2">Hypothetical_protein</fullName>
    </submittedName>
</protein>
<gene>
    <name evidence="2" type="ORF">HINF_LOCUS1050</name>
</gene>
<evidence type="ECO:0000313" key="2">
    <source>
        <dbReference type="EMBL" id="CAL5971110.1"/>
    </source>
</evidence>
<keyword evidence="3" id="KW-1185">Reference proteome</keyword>
<evidence type="ECO:0000256" key="1">
    <source>
        <dbReference type="SAM" id="Phobius"/>
    </source>
</evidence>
<accession>A0ABP1GG75</accession>
<keyword evidence="1" id="KW-0472">Membrane</keyword>
<name>A0ABP1GG75_9EUKA</name>
<feature type="transmembrane region" description="Helical" evidence="1">
    <location>
        <begin position="42"/>
        <end position="65"/>
    </location>
</feature>
<proteinExistence type="predicted"/>
<dbReference type="Proteomes" id="UP001642409">
    <property type="component" value="Unassembled WGS sequence"/>
</dbReference>
<dbReference type="EMBL" id="CAXDID020000002">
    <property type="protein sequence ID" value="CAL5971110.1"/>
    <property type="molecule type" value="Genomic_DNA"/>
</dbReference>
<comment type="caution">
    <text evidence="2">The sequence shown here is derived from an EMBL/GenBank/DDBJ whole genome shotgun (WGS) entry which is preliminary data.</text>
</comment>
<organism evidence="2 3">
    <name type="scientific">Hexamita inflata</name>
    <dbReference type="NCBI Taxonomy" id="28002"/>
    <lineage>
        <taxon>Eukaryota</taxon>
        <taxon>Metamonada</taxon>
        <taxon>Diplomonadida</taxon>
        <taxon>Hexamitidae</taxon>
        <taxon>Hexamitinae</taxon>
        <taxon>Hexamita</taxon>
    </lineage>
</organism>